<feature type="transmembrane region" description="Helical" evidence="1">
    <location>
        <begin position="24"/>
        <end position="45"/>
    </location>
</feature>
<name>A0A0N7G7K9_9VIRU</name>
<proteinExistence type="predicted"/>
<protein>
    <submittedName>
        <fullName evidence="2">Uncharacterized protein</fullName>
    </submittedName>
</protein>
<dbReference type="EMBL" id="KT820662">
    <property type="protein sequence ID" value="ALH23073.1"/>
    <property type="molecule type" value="Genomic_DNA"/>
</dbReference>
<evidence type="ECO:0000313" key="3">
    <source>
        <dbReference type="Proteomes" id="UP000203826"/>
    </source>
</evidence>
<dbReference type="KEGG" id="vg:26049034"/>
<gene>
    <name evidence="2" type="ORF">ceV_167</name>
</gene>
<keyword evidence="1" id="KW-0812">Transmembrane</keyword>
<evidence type="ECO:0000313" key="2">
    <source>
        <dbReference type="EMBL" id="ALH23073.1"/>
    </source>
</evidence>
<keyword evidence="1" id="KW-0472">Membrane</keyword>
<dbReference type="Proteomes" id="UP000203826">
    <property type="component" value="Segment"/>
</dbReference>
<sequence length="82" mass="9427">MSCPFIKYRDIFGISGKGVHKTRLLDIALIDYLLTLFLSIVFSYFTNFPLVLSTIFWFIIGIILHMLFGIKTSAIKYLNLSC</sequence>
<reference evidence="2 3" key="1">
    <citation type="journal article" date="2015" name="Genome Announc.">
        <title>The 474-Kilobase-Pair Complete Genome Sequence of CeV-01B, a Virus Infecting Haptolina (Chrysochromulina) ericina (Prymnesiophyceae).</title>
        <authorList>
            <person name="Gallot-Lavallee L."/>
            <person name="Pagarete A."/>
            <person name="Legendre M."/>
            <person name="Santini S."/>
            <person name="Sandaa R.A."/>
            <person name="Himmelbauer H."/>
            <person name="Ogata H."/>
            <person name="Bratbak G."/>
            <person name="Claverie J.M."/>
        </authorList>
    </citation>
    <scope>NUCLEOTIDE SEQUENCE [LARGE SCALE GENOMIC DNA]</scope>
    <source>
        <strain evidence="2">CeV-01B</strain>
    </source>
</reference>
<keyword evidence="3" id="KW-1185">Reference proteome</keyword>
<feature type="transmembrane region" description="Helical" evidence="1">
    <location>
        <begin position="51"/>
        <end position="70"/>
    </location>
</feature>
<evidence type="ECO:0000256" key="1">
    <source>
        <dbReference type="SAM" id="Phobius"/>
    </source>
</evidence>
<keyword evidence="1" id="KW-1133">Transmembrane helix</keyword>
<organism evidence="2 3">
    <name type="scientific">Chrysochromulina ericina virus CeV-01B</name>
    <dbReference type="NCBI Taxonomy" id="3070830"/>
    <lineage>
        <taxon>Viruses</taxon>
        <taxon>Varidnaviria</taxon>
        <taxon>Bamfordvirae</taxon>
        <taxon>Nucleocytoviricota</taxon>
        <taxon>Megaviricetes</taxon>
        <taxon>Imitervirales</taxon>
        <taxon>Mesomimiviridae</taxon>
        <taxon>Tethysvirus</taxon>
        <taxon>Tethysvirus raunefjordenense</taxon>
    </lineage>
</organism>
<accession>A0A0N7G7K9</accession>